<comment type="caution">
    <text evidence="2">The sequence shown here is derived from an EMBL/GenBank/DDBJ whole genome shotgun (WGS) entry which is preliminary data.</text>
</comment>
<evidence type="ECO:0000313" key="3">
    <source>
        <dbReference type="Proteomes" id="UP000631114"/>
    </source>
</evidence>
<gene>
    <name evidence="2" type="ORF">IFM89_037395</name>
</gene>
<protein>
    <submittedName>
        <fullName evidence="2">Uncharacterized protein</fullName>
    </submittedName>
</protein>
<name>A0A835IJ94_9MAGN</name>
<sequence>MDDSILIDEVGEQEEYGSVPESSAAPSVAFSSSVQPPEFEVEVEIVKPPYLGMCFETLEATKQFYIDYGKLFGYIYINGGARIWGRTNIIAILMGVVADIVKLGTAMGS</sequence>
<reference evidence="2 3" key="1">
    <citation type="submission" date="2020-10" db="EMBL/GenBank/DDBJ databases">
        <title>The Coptis chinensis genome and diversification of protoberbering-type alkaloids.</title>
        <authorList>
            <person name="Wang B."/>
            <person name="Shu S."/>
            <person name="Song C."/>
            <person name="Liu Y."/>
        </authorList>
    </citation>
    <scope>NUCLEOTIDE SEQUENCE [LARGE SCALE GENOMIC DNA]</scope>
    <source>
        <strain evidence="2">HL-2020</strain>
        <tissue evidence="2">Leaf</tissue>
    </source>
</reference>
<dbReference type="EMBL" id="JADFTS010000003">
    <property type="protein sequence ID" value="KAF9617583.1"/>
    <property type="molecule type" value="Genomic_DNA"/>
</dbReference>
<keyword evidence="3" id="KW-1185">Reference proteome</keyword>
<dbReference type="AlphaFoldDB" id="A0A835IJ94"/>
<evidence type="ECO:0000256" key="1">
    <source>
        <dbReference type="SAM" id="MobiDB-lite"/>
    </source>
</evidence>
<feature type="region of interest" description="Disordered" evidence="1">
    <location>
        <begin position="1"/>
        <end position="24"/>
    </location>
</feature>
<dbReference type="Proteomes" id="UP000631114">
    <property type="component" value="Unassembled WGS sequence"/>
</dbReference>
<organism evidence="2 3">
    <name type="scientific">Coptis chinensis</name>
    <dbReference type="NCBI Taxonomy" id="261450"/>
    <lineage>
        <taxon>Eukaryota</taxon>
        <taxon>Viridiplantae</taxon>
        <taxon>Streptophyta</taxon>
        <taxon>Embryophyta</taxon>
        <taxon>Tracheophyta</taxon>
        <taxon>Spermatophyta</taxon>
        <taxon>Magnoliopsida</taxon>
        <taxon>Ranunculales</taxon>
        <taxon>Ranunculaceae</taxon>
        <taxon>Coptidoideae</taxon>
        <taxon>Coptis</taxon>
    </lineage>
</organism>
<accession>A0A835IJ94</accession>
<proteinExistence type="predicted"/>
<evidence type="ECO:0000313" key="2">
    <source>
        <dbReference type="EMBL" id="KAF9617583.1"/>
    </source>
</evidence>
<dbReference type="OrthoDB" id="1927586at2759"/>
<feature type="compositionally biased region" description="Acidic residues" evidence="1">
    <location>
        <begin position="1"/>
        <end position="15"/>
    </location>
</feature>